<protein>
    <submittedName>
        <fullName evidence="5">SDR family oxidoreductase</fullName>
    </submittedName>
</protein>
<dbReference type="AlphaFoldDB" id="A0A3N5Z612"/>
<keyword evidence="2" id="KW-0560">Oxidoreductase</keyword>
<dbReference type="PRINTS" id="PR00081">
    <property type="entry name" value="GDHRDH"/>
</dbReference>
<dbReference type="PRINTS" id="PR00080">
    <property type="entry name" value="SDRFAMILY"/>
</dbReference>
<feature type="domain" description="Ketoreductase" evidence="4">
    <location>
        <begin position="6"/>
        <end position="189"/>
    </location>
</feature>
<dbReference type="OrthoDB" id="9804774at2"/>
<dbReference type="PANTHER" id="PTHR43658:SF8">
    <property type="entry name" value="17-BETA-HYDROXYSTEROID DEHYDROGENASE 14-RELATED"/>
    <property type="match status" value="1"/>
</dbReference>
<proteinExistence type="inferred from homology"/>
<keyword evidence="6" id="KW-1185">Reference proteome</keyword>
<dbReference type="CDD" id="cd05233">
    <property type="entry name" value="SDR_c"/>
    <property type="match status" value="1"/>
</dbReference>
<dbReference type="NCBIfam" id="NF006072">
    <property type="entry name" value="PRK08217.1"/>
    <property type="match status" value="1"/>
</dbReference>
<dbReference type="FunFam" id="3.40.50.720:FF:000173">
    <property type="entry name" value="3-oxoacyl-[acyl-carrier protein] reductase"/>
    <property type="match status" value="1"/>
</dbReference>
<dbReference type="Proteomes" id="UP000275281">
    <property type="component" value="Unassembled WGS sequence"/>
</dbReference>
<dbReference type="Gene3D" id="3.40.50.720">
    <property type="entry name" value="NAD(P)-binding Rossmann-like Domain"/>
    <property type="match status" value="1"/>
</dbReference>
<name>A0A3N5Z612_9ALTE</name>
<evidence type="ECO:0000313" key="5">
    <source>
        <dbReference type="EMBL" id="RPJ65884.1"/>
    </source>
</evidence>
<dbReference type="InterPro" id="IPR020904">
    <property type="entry name" value="Sc_DH/Rdtase_CS"/>
</dbReference>
<dbReference type="SMART" id="SM00822">
    <property type="entry name" value="PKS_KR"/>
    <property type="match status" value="1"/>
</dbReference>
<evidence type="ECO:0000256" key="2">
    <source>
        <dbReference type="ARBA" id="ARBA00023002"/>
    </source>
</evidence>
<evidence type="ECO:0000259" key="4">
    <source>
        <dbReference type="SMART" id="SM00822"/>
    </source>
</evidence>
<dbReference type="PROSITE" id="PS00061">
    <property type="entry name" value="ADH_SHORT"/>
    <property type="match status" value="1"/>
</dbReference>
<sequence length="248" mass="26532">MSIEQTHIVITGAASGIGKAMAEHFTARGMHVALLDRNQQQLDKLAQDLPNSLPICVDIADETQVDACFERIMSQFGKIDMLLNNAGVLNDGLLLKVKDGKVVNRLSVSAWQSTLDVNLTGTFLCGRAAASHMATNGGGVIINVSSVARAGNKGQTAYSASKAGVVALTATWAAELCDYGIRVAAIAPGFVDTPMIQQMRPDMLEMMVSKVPVKRVAKLAEMADAITFIMENDYFNGKILELDGGLRF</sequence>
<comment type="similarity">
    <text evidence="1 3">Belongs to the short-chain dehydrogenases/reductases (SDR) family.</text>
</comment>
<dbReference type="RefSeq" id="WP_124028515.1">
    <property type="nucleotide sequence ID" value="NZ_JBHRSN010000007.1"/>
</dbReference>
<dbReference type="GO" id="GO:0016491">
    <property type="term" value="F:oxidoreductase activity"/>
    <property type="evidence" value="ECO:0007669"/>
    <property type="project" value="UniProtKB-KW"/>
</dbReference>
<dbReference type="Pfam" id="PF00106">
    <property type="entry name" value="adh_short"/>
    <property type="match status" value="1"/>
</dbReference>
<comment type="caution">
    <text evidence="5">The sequence shown here is derived from an EMBL/GenBank/DDBJ whole genome shotgun (WGS) entry which is preliminary data.</text>
</comment>
<dbReference type="PANTHER" id="PTHR43658">
    <property type="entry name" value="SHORT-CHAIN DEHYDROGENASE/REDUCTASE"/>
    <property type="match status" value="1"/>
</dbReference>
<reference evidence="5 6" key="1">
    <citation type="submission" date="2018-11" db="EMBL/GenBank/DDBJ databases">
        <authorList>
            <person name="Ye M.-Q."/>
            <person name="Du Z.-J."/>
        </authorList>
    </citation>
    <scope>NUCLEOTIDE SEQUENCE [LARGE SCALE GENOMIC DNA]</scope>
    <source>
        <strain evidence="5 6">U0105</strain>
    </source>
</reference>
<organism evidence="5 6">
    <name type="scientific">Alteromonas sediminis</name>
    <dbReference type="NCBI Taxonomy" id="2259342"/>
    <lineage>
        <taxon>Bacteria</taxon>
        <taxon>Pseudomonadati</taxon>
        <taxon>Pseudomonadota</taxon>
        <taxon>Gammaproteobacteria</taxon>
        <taxon>Alteromonadales</taxon>
        <taxon>Alteromonadaceae</taxon>
        <taxon>Alteromonas/Salinimonas group</taxon>
        <taxon>Alteromonas</taxon>
    </lineage>
</organism>
<dbReference type="EMBL" id="RPOK01000004">
    <property type="protein sequence ID" value="RPJ65884.1"/>
    <property type="molecule type" value="Genomic_DNA"/>
</dbReference>
<dbReference type="InterPro" id="IPR057326">
    <property type="entry name" value="KR_dom"/>
</dbReference>
<gene>
    <name evidence="5" type="ORF">DRW07_13820</name>
</gene>
<accession>A0A3N5Z612</accession>
<evidence type="ECO:0000256" key="3">
    <source>
        <dbReference type="RuleBase" id="RU000363"/>
    </source>
</evidence>
<dbReference type="SUPFAM" id="SSF51735">
    <property type="entry name" value="NAD(P)-binding Rossmann-fold domains"/>
    <property type="match status" value="1"/>
</dbReference>
<dbReference type="InterPro" id="IPR002347">
    <property type="entry name" value="SDR_fam"/>
</dbReference>
<dbReference type="InterPro" id="IPR036291">
    <property type="entry name" value="NAD(P)-bd_dom_sf"/>
</dbReference>
<evidence type="ECO:0000313" key="6">
    <source>
        <dbReference type="Proteomes" id="UP000275281"/>
    </source>
</evidence>
<evidence type="ECO:0000256" key="1">
    <source>
        <dbReference type="ARBA" id="ARBA00006484"/>
    </source>
</evidence>